<keyword evidence="2" id="KW-1185">Reference proteome</keyword>
<gene>
    <name evidence="1" type="ORF">JMJ77_001680</name>
</gene>
<name>A0A9P7R834_9PEZI</name>
<organism evidence="1 2">
    <name type="scientific">Colletotrichum scovillei</name>
    <dbReference type="NCBI Taxonomy" id="1209932"/>
    <lineage>
        <taxon>Eukaryota</taxon>
        <taxon>Fungi</taxon>
        <taxon>Dikarya</taxon>
        <taxon>Ascomycota</taxon>
        <taxon>Pezizomycotina</taxon>
        <taxon>Sordariomycetes</taxon>
        <taxon>Hypocreomycetidae</taxon>
        <taxon>Glomerellales</taxon>
        <taxon>Glomerellaceae</taxon>
        <taxon>Colletotrichum</taxon>
        <taxon>Colletotrichum acutatum species complex</taxon>
    </lineage>
</organism>
<comment type="caution">
    <text evidence="1">The sequence shown here is derived from an EMBL/GenBank/DDBJ whole genome shotgun (WGS) entry which is preliminary data.</text>
</comment>
<dbReference type="Proteomes" id="UP000699042">
    <property type="component" value="Unassembled WGS sequence"/>
</dbReference>
<reference evidence="1" key="1">
    <citation type="submission" date="2021-05" db="EMBL/GenBank/DDBJ databases">
        <title>Comparative genomics of three Colletotrichum scovillei strains and genetic complementation revealed genes involved fungal growth and virulence on chili pepper.</title>
        <authorList>
            <person name="Hsieh D.-K."/>
            <person name="Chuang S.-C."/>
            <person name="Chen C.-Y."/>
            <person name="Chao Y.-T."/>
            <person name="Lu M.-Y.J."/>
            <person name="Lee M.-H."/>
            <person name="Shih M.-C."/>
        </authorList>
    </citation>
    <scope>NUCLEOTIDE SEQUENCE</scope>
    <source>
        <strain evidence="1">Coll-153</strain>
    </source>
</reference>
<dbReference type="EMBL" id="JAESDN010000004">
    <property type="protein sequence ID" value="KAG7051052.1"/>
    <property type="molecule type" value="Genomic_DNA"/>
</dbReference>
<accession>A0A9P7R834</accession>
<dbReference type="AlphaFoldDB" id="A0A9P7R834"/>
<proteinExistence type="predicted"/>
<sequence length="181" mass="19656">SIIRAEVLPYYASVGPGPSRSRAGYASRRAGCFWTAAQPAVRVLSNLSNSKLTDTSRAPQAANPLIAAANSFPHGTDTEVQGHRPMSPYVPDACEKRRENEGQRAASTLGSVWMGVIRGPLRPSPVATTSPACRRKRLHSLNAVTRLRRRGLVLSHTLVRGQGPQGLSHWGCRRRLAAPRF</sequence>
<evidence type="ECO:0000313" key="2">
    <source>
        <dbReference type="Proteomes" id="UP000699042"/>
    </source>
</evidence>
<protein>
    <submittedName>
        <fullName evidence="1">Uncharacterized protein</fullName>
    </submittedName>
</protein>
<evidence type="ECO:0000313" key="1">
    <source>
        <dbReference type="EMBL" id="KAG7051052.1"/>
    </source>
</evidence>
<feature type="non-terminal residue" evidence="1">
    <location>
        <position position="1"/>
    </location>
</feature>